<keyword evidence="2 4" id="KW-0449">Lipoprotein</keyword>
<sequence>MHHLPVPKDISEYPQFSDRLNRMPRIFAIIIVSISLAGIGGCKTSPLRNPGDTGAAIPATWAADKGTPRPTPENWVETFGDPNLNALVNSALADNYQLKAVAARVKAAVAQARIDGAGRWPQLLFAPDYQYTQIREAGFGSARFSVVETLFSLSWELDVWGRISDFQQAAIREASATAADFQGARLSLGARVAQSYFELTEARLQAAVAERSVKDRSVIVDLVRGRFARGLTKALDVRLALTDLANAEAELTQARNQVQIIARRLQVLLGRYPEAVLTATAELPELPPDMPAGLPSELLERRPDLVAAYDRLLAADSRLQSTRKLLLPRVALTAAGGMRSQALTELVDPRALAWNVLIGLAQPVFTGGRIRGQIEFDKAQTEQALNLYKDTALNAFREVEQALAADEWLRKEEKALKNAVEQTEASRKLAVYSYQHGYIEILTLLDSYRSTLTAQSAHLSVRRQLLSNRINLYLALGGSICEAC</sequence>
<feature type="coiled-coil region" evidence="3">
    <location>
        <begin position="237"/>
        <end position="264"/>
    </location>
</feature>
<dbReference type="SUPFAM" id="SSF56954">
    <property type="entry name" value="Outer membrane efflux proteins (OEP)"/>
    <property type="match status" value="1"/>
</dbReference>
<keyword evidence="3" id="KW-0175">Coiled coil</keyword>
<keyword evidence="2" id="KW-0812">Transmembrane</keyword>
<name>A0A1H9ZAA6_9PROT</name>
<dbReference type="Proteomes" id="UP000183339">
    <property type="component" value="Unassembled WGS sequence"/>
</dbReference>
<dbReference type="NCBIfam" id="TIGR01845">
    <property type="entry name" value="outer_NodT"/>
    <property type="match status" value="1"/>
</dbReference>
<protein>
    <submittedName>
        <fullName evidence="4">Efflux transporter, outer membrane factor (OMF) lipoprotein, NodT family</fullName>
    </submittedName>
</protein>
<dbReference type="GO" id="GO:0015562">
    <property type="term" value="F:efflux transmembrane transporter activity"/>
    <property type="evidence" value="ECO:0007669"/>
    <property type="project" value="InterPro"/>
</dbReference>
<keyword evidence="2" id="KW-0472">Membrane</keyword>
<evidence type="ECO:0000256" key="2">
    <source>
        <dbReference type="RuleBase" id="RU362097"/>
    </source>
</evidence>
<dbReference type="Gene3D" id="1.20.1600.10">
    <property type="entry name" value="Outer membrane efflux proteins (OEP)"/>
    <property type="match status" value="1"/>
</dbReference>
<accession>A0A1H9ZAA6</accession>
<comment type="subcellular location">
    <subcellularLocation>
        <location evidence="2">Cell membrane</location>
        <topology evidence="2">Lipid-anchor</topology>
    </subcellularLocation>
</comment>
<reference evidence="4 5" key="1">
    <citation type="submission" date="2016-10" db="EMBL/GenBank/DDBJ databases">
        <authorList>
            <person name="de Groot N.N."/>
        </authorList>
    </citation>
    <scope>NUCLEOTIDE SEQUENCE [LARGE SCALE GENOMIC DNA]</scope>
    <source>
        <strain evidence="4 5">Nl7</strain>
    </source>
</reference>
<gene>
    <name evidence="4" type="ORF">SAMN05216412_101562</name>
</gene>
<dbReference type="EMBL" id="FOHI01000001">
    <property type="protein sequence ID" value="SES78261.1"/>
    <property type="molecule type" value="Genomic_DNA"/>
</dbReference>
<evidence type="ECO:0000256" key="3">
    <source>
        <dbReference type="SAM" id="Coils"/>
    </source>
</evidence>
<organism evidence="4 5">
    <name type="scientific">Nitrosospira multiformis</name>
    <dbReference type="NCBI Taxonomy" id="1231"/>
    <lineage>
        <taxon>Bacteria</taxon>
        <taxon>Pseudomonadati</taxon>
        <taxon>Pseudomonadota</taxon>
        <taxon>Betaproteobacteria</taxon>
        <taxon>Nitrosomonadales</taxon>
        <taxon>Nitrosomonadaceae</taxon>
        <taxon>Nitrosospira</taxon>
    </lineage>
</organism>
<dbReference type="InterPro" id="IPR003423">
    <property type="entry name" value="OMP_efflux"/>
</dbReference>
<comment type="similarity">
    <text evidence="1 2">Belongs to the outer membrane factor (OMF) (TC 1.B.17) family.</text>
</comment>
<evidence type="ECO:0000313" key="4">
    <source>
        <dbReference type="EMBL" id="SES78261.1"/>
    </source>
</evidence>
<evidence type="ECO:0000256" key="1">
    <source>
        <dbReference type="ARBA" id="ARBA00007613"/>
    </source>
</evidence>
<dbReference type="Gene3D" id="2.20.200.10">
    <property type="entry name" value="Outer membrane efflux proteins (OEP)"/>
    <property type="match status" value="1"/>
</dbReference>
<dbReference type="AlphaFoldDB" id="A0A1H9ZAA6"/>
<dbReference type="Pfam" id="PF02321">
    <property type="entry name" value="OEP"/>
    <property type="match status" value="2"/>
</dbReference>
<proteinExistence type="inferred from homology"/>
<keyword evidence="2" id="KW-0564">Palmitate</keyword>
<evidence type="ECO:0000313" key="5">
    <source>
        <dbReference type="Proteomes" id="UP000183339"/>
    </source>
</evidence>
<keyword evidence="2" id="KW-1134">Transmembrane beta strand</keyword>
<dbReference type="PANTHER" id="PTHR30203">
    <property type="entry name" value="OUTER MEMBRANE CATION EFFLUX PROTEIN"/>
    <property type="match status" value="1"/>
</dbReference>
<dbReference type="InterPro" id="IPR010131">
    <property type="entry name" value="MdtP/NodT-like"/>
</dbReference>
<dbReference type="GO" id="GO:0005886">
    <property type="term" value="C:plasma membrane"/>
    <property type="evidence" value="ECO:0007669"/>
    <property type="project" value="UniProtKB-SubCell"/>
</dbReference>